<proteinExistence type="inferred from homology"/>
<feature type="binding site" evidence="1">
    <location>
        <position position="227"/>
    </location>
    <ligand>
        <name>substrate</name>
    </ligand>
</feature>
<accession>A0A554LNJ7</accession>
<feature type="binding site" evidence="1">
    <location>
        <position position="156"/>
    </location>
    <ligand>
        <name>Fe cation</name>
        <dbReference type="ChEBI" id="CHEBI:24875"/>
    </ligand>
</feature>
<dbReference type="Proteomes" id="UP000316495">
    <property type="component" value="Unassembled WGS sequence"/>
</dbReference>
<comment type="subcellular location">
    <subcellularLocation>
        <location evidence="1">Cytoplasm</location>
    </subcellularLocation>
</comment>
<keyword evidence="1 4" id="KW-0808">Transferase</keyword>
<dbReference type="InterPro" id="IPR022450">
    <property type="entry name" value="TsaD"/>
</dbReference>
<feature type="binding site" evidence="1">
    <location>
        <begin position="181"/>
        <end position="185"/>
    </location>
    <ligand>
        <name>substrate</name>
    </ligand>
</feature>
<comment type="catalytic activity">
    <reaction evidence="1">
        <text>L-threonylcarbamoyladenylate + adenosine(37) in tRNA = N(6)-L-threonylcarbamoyladenosine(37) in tRNA + AMP + H(+)</text>
        <dbReference type="Rhea" id="RHEA:37059"/>
        <dbReference type="Rhea" id="RHEA-COMP:10162"/>
        <dbReference type="Rhea" id="RHEA-COMP:10163"/>
        <dbReference type="ChEBI" id="CHEBI:15378"/>
        <dbReference type="ChEBI" id="CHEBI:73682"/>
        <dbReference type="ChEBI" id="CHEBI:74411"/>
        <dbReference type="ChEBI" id="CHEBI:74418"/>
        <dbReference type="ChEBI" id="CHEBI:456215"/>
        <dbReference type="EC" id="2.3.1.234"/>
    </reaction>
</comment>
<dbReference type="Gene3D" id="3.30.420.40">
    <property type="match status" value="2"/>
</dbReference>
<feature type="domain" description="Gcp-like" evidence="3">
    <location>
        <begin position="263"/>
        <end position="410"/>
    </location>
</feature>
<organism evidence="4 5">
    <name type="scientific">Candidatus Berkelbacteria bacterium Athens1014_28</name>
    <dbReference type="NCBI Taxonomy" id="2017145"/>
    <lineage>
        <taxon>Bacteria</taxon>
        <taxon>Candidatus Berkelbacteria</taxon>
    </lineage>
</organism>
<dbReference type="SUPFAM" id="SSF53067">
    <property type="entry name" value="Actin-like ATPase domain"/>
    <property type="match status" value="2"/>
</dbReference>
<dbReference type="GO" id="GO:0005506">
    <property type="term" value="F:iron ion binding"/>
    <property type="evidence" value="ECO:0007669"/>
    <property type="project" value="UniProtKB-UniRule"/>
</dbReference>
<gene>
    <name evidence="1" type="primary">tsaD</name>
    <name evidence="4" type="ORF">Athens101428_289</name>
</gene>
<feature type="binding site" evidence="1">
    <location>
        <position position="353"/>
    </location>
    <ligand>
        <name>substrate</name>
    </ligand>
</feature>
<reference evidence="4 5" key="1">
    <citation type="submission" date="2017-07" db="EMBL/GenBank/DDBJ databases">
        <title>Mechanisms for carbon and nitrogen cycling indicate functional differentiation within the Candidate Phyla Radiation.</title>
        <authorList>
            <person name="Danczak R.E."/>
            <person name="Johnston M.D."/>
            <person name="Kenah C."/>
            <person name="Slattery M."/>
            <person name="Wrighton K.C."/>
            <person name="Wilkins M.J."/>
        </authorList>
    </citation>
    <scope>NUCLEOTIDE SEQUENCE [LARGE SCALE GENOMIC DNA]</scope>
    <source>
        <strain evidence="4">Athens1014_28</strain>
    </source>
</reference>
<comment type="caution">
    <text evidence="4">The sequence shown here is derived from an EMBL/GenBank/DDBJ whole genome shotgun (WGS) entry which is preliminary data.</text>
</comment>
<comment type="similarity">
    <text evidence="1">Belongs to the KAE1 / TsaD family.</text>
</comment>
<dbReference type="GO" id="GO:0005737">
    <property type="term" value="C:cytoplasm"/>
    <property type="evidence" value="ECO:0007669"/>
    <property type="project" value="UniProtKB-SubCell"/>
</dbReference>
<keyword evidence="1" id="KW-0963">Cytoplasm</keyword>
<dbReference type="InterPro" id="IPR000905">
    <property type="entry name" value="Gcp-like_dom"/>
</dbReference>
<dbReference type="InterPro" id="IPR043129">
    <property type="entry name" value="ATPase_NBD"/>
</dbReference>
<evidence type="ECO:0000313" key="4">
    <source>
        <dbReference type="EMBL" id="TSC94432.1"/>
    </source>
</evidence>
<keyword evidence="1" id="KW-0479">Metal-binding</keyword>
<dbReference type="EC" id="2.3.1.234" evidence="1"/>
<dbReference type="HAMAP" id="MF_01445">
    <property type="entry name" value="TsaD"/>
    <property type="match status" value="1"/>
</dbReference>
<evidence type="ECO:0000256" key="1">
    <source>
        <dbReference type="HAMAP-Rule" id="MF_01445"/>
    </source>
</evidence>
<dbReference type="GO" id="GO:0002949">
    <property type="term" value="P:tRNA threonylcarbamoyladenosine modification"/>
    <property type="evidence" value="ECO:0007669"/>
    <property type="project" value="UniProtKB-UniRule"/>
</dbReference>
<evidence type="ECO:0000313" key="5">
    <source>
        <dbReference type="Proteomes" id="UP000316495"/>
    </source>
</evidence>
<feature type="binding site" evidence="1">
    <location>
        <position position="152"/>
    </location>
    <ligand>
        <name>Fe cation</name>
        <dbReference type="ChEBI" id="CHEBI:24875"/>
    </ligand>
</feature>
<feature type="binding site" evidence="1">
    <location>
        <position position="404"/>
    </location>
    <ligand>
        <name>Fe cation</name>
        <dbReference type="ChEBI" id="CHEBI:24875"/>
    </ligand>
</feature>
<sequence>MKSKNIRILAIETSCDETAAAVICEINENSNIEYRNPKQIRNSNNQIPKILSNIISSQADLHAKTGGVVPEVASRAHMEAIIPVVEEALRLAKSSEKLKVKSQKFKETDLLEGITHIAVTAGPGLIGSLLVGFNAAKAIAAARNLPLIAINHIEGHIYSAFGAVSQKSKVKSQKFPILASTVSGGHTSLTLMKDHGKYETIGETIDDAAGEAFDKVAKLLGLGYPGGPVVSRYAAEYRGKNQKSKIKNQNDNSKSQNVITGEAKQSSNSTINLPRPLLNKPNFDFSFSGLKTAVLTEVNKRKAYSLKLTAYDLREICYAFEEAVVDVLVTKTLRAVKKYQPRSVVLAGGVAANRRLREELEYQLKKCHSELVSESQQQLLGSRNEFGMTNPPQFLMPPIELCGDNAAMIGLAAFYHILTGEKGLPAEALAQAGDWRKTKVDSNLEL</sequence>
<name>A0A554LNJ7_9BACT</name>
<dbReference type="EMBL" id="VMGN01000013">
    <property type="protein sequence ID" value="TSC94432.1"/>
    <property type="molecule type" value="Genomic_DNA"/>
</dbReference>
<dbReference type="PANTHER" id="PTHR11735">
    <property type="entry name" value="TRNA N6-ADENOSINE THREONYLCARBAMOYLTRANSFERASE"/>
    <property type="match status" value="1"/>
</dbReference>
<comment type="caution">
    <text evidence="1">Lacks conserved residue(s) required for the propagation of feature annotation.</text>
</comment>
<feature type="binding site" evidence="1">
    <location>
        <position position="214"/>
    </location>
    <ligand>
        <name>substrate</name>
    </ligand>
</feature>
<dbReference type="CDD" id="cd24133">
    <property type="entry name" value="ASKHA_NBD_TsaD_bac"/>
    <property type="match status" value="1"/>
</dbReference>
<dbReference type="PANTHER" id="PTHR11735:SF6">
    <property type="entry name" value="TRNA N6-ADENOSINE THREONYLCARBAMOYLTRANSFERASE, MITOCHONDRIAL"/>
    <property type="match status" value="1"/>
</dbReference>
<feature type="domain" description="Gcp-like" evidence="3">
    <location>
        <begin position="49"/>
        <end position="242"/>
    </location>
</feature>
<dbReference type="GO" id="GO:0061711">
    <property type="term" value="F:tRNA N(6)-L-threonylcarbamoyladenine synthase activity"/>
    <property type="evidence" value="ECO:0007669"/>
    <property type="project" value="UniProtKB-EC"/>
</dbReference>
<feature type="compositionally biased region" description="Polar residues" evidence="2">
    <location>
        <begin position="247"/>
        <end position="272"/>
    </location>
</feature>
<comment type="function">
    <text evidence="1">Required for the formation of a threonylcarbamoyl group on adenosine at position 37 (t(6)A37) in tRNAs that read codons beginning with adenine. Is involved in the transfer of the threonylcarbamoyl moiety of threonylcarbamoyl-AMP (TC-AMP) to the N6 group of A37, together with TsaE and TsaB. TsaD likely plays a direct catalytic role in this reaction.</text>
</comment>
<dbReference type="AlphaFoldDB" id="A0A554LNJ7"/>
<dbReference type="Pfam" id="PF00814">
    <property type="entry name" value="TsaD"/>
    <property type="match status" value="2"/>
</dbReference>
<evidence type="ECO:0000256" key="2">
    <source>
        <dbReference type="SAM" id="MobiDB-lite"/>
    </source>
</evidence>
<evidence type="ECO:0000259" key="3">
    <source>
        <dbReference type="Pfam" id="PF00814"/>
    </source>
</evidence>
<keyword evidence="1" id="KW-0819">tRNA processing</keyword>
<keyword evidence="1" id="KW-0012">Acyltransferase</keyword>
<keyword evidence="1" id="KW-0408">Iron</keyword>
<feature type="region of interest" description="Disordered" evidence="2">
    <location>
        <begin position="241"/>
        <end position="273"/>
    </location>
</feature>
<comment type="cofactor">
    <cofactor evidence="1">
        <name>Fe(2+)</name>
        <dbReference type="ChEBI" id="CHEBI:29033"/>
    </cofactor>
    <text evidence="1">Binds 1 Fe(2+) ion per subunit.</text>
</comment>
<protein>
    <recommendedName>
        <fullName evidence="1">tRNA N6-adenosine threonylcarbamoyltransferase</fullName>
        <ecNumber evidence="1">2.3.1.234</ecNumber>
    </recommendedName>
    <alternativeName>
        <fullName evidence="1">N6-L-threonylcarbamoyladenine synthase</fullName>
        <shortName evidence="1">t(6)A synthase</shortName>
    </alternativeName>
    <alternativeName>
        <fullName evidence="1">t(6)A37 threonylcarbamoyladenosine biosynthesis protein TsaD</fullName>
    </alternativeName>
    <alternativeName>
        <fullName evidence="1">tRNA threonylcarbamoyladenosine biosynthesis protein TsaD</fullName>
    </alternativeName>
</protein>